<dbReference type="AlphaFoldDB" id="A0AA40F7W7"/>
<accession>A0AA40F7W7</accession>
<keyword evidence="3" id="KW-1185">Reference proteome</keyword>
<protein>
    <submittedName>
        <fullName evidence="2">Uncharacterized protein</fullName>
    </submittedName>
</protein>
<proteinExistence type="predicted"/>
<dbReference type="EMBL" id="JAUKUD010000001">
    <property type="protein sequence ID" value="KAK0752843.1"/>
    <property type="molecule type" value="Genomic_DNA"/>
</dbReference>
<feature type="signal peptide" evidence="1">
    <location>
        <begin position="1"/>
        <end position="41"/>
    </location>
</feature>
<reference evidence="2" key="1">
    <citation type="submission" date="2023-06" db="EMBL/GenBank/DDBJ databases">
        <title>Genome-scale phylogeny and comparative genomics of the fungal order Sordariales.</title>
        <authorList>
            <consortium name="Lawrence Berkeley National Laboratory"/>
            <person name="Hensen N."/>
            <person name="Bonometti L."/>
            <person name="Westerberg I."/>
            <person name="Brannstrom I.O."/>
            <person name="Guillou S."/>
            <person name="Cros-Aarteil S."/>
            <person name="Calhoun S."/>
            <person name="Haridas S."/>
            <person name="Kuo A."/>
            <person name="Mondo S."/>
            <person name="Pangilinan J."/>
            <person name="Riley R."/>
            <person name="LaButti K."/>
            <person name="Andreopoulos B."/>
            <person name="Lipzen A."/>
            <person name="Chen C."/>
            <person name="Yanf M."/>
            <person name="Daum C."/>
            <person name="Ng V."/>
            <person name="Clum A."/>
            <person name="Steindorff A."/>
            <person name="Ohm R."/>
            <person name="Martin F."/>
            <person name="Silar P."/>
            <person name="Natvig D."/>
            <person name="Lalanne C."/>
            <person name="Gautier V."/>
            <person name="Ament-velasquez S.L."/>
            <person name="Kruys A."/>
            <person name="Hutchinson M.I."/>
            <person name="Powell A.J."/>
            <person name="Barry K."/>
            <person name="Miller A.N."/>
            <person name="Grigoriev I.V."/>
            <person name="Debuchy R."/>
            <person name="Gladieux P."/>
            <person name="Thoren M.H."/>
            <person name="Johannesson H."/>
        </authorList>
    </citation>
    <scope>NUCLEOTIDE SEQUENCE</scope>
    <source>
        <strain evidence="2">SMH3187-1</strain>
    </source>
</reference>
<dbReference type="Proteomes" id="UP001172155">
    <property type="component" value="Unassembled WGS sequence"/>
</dbReference>
<organism evidence="2 3">
    <name type="scientific">Schizothecium vesticola</name>
    <dbReference type="NCBI Taxonomy" id="314040"/>
    <lineage>
        <taxon>Eukaryota</taxon>
        <taxon>Fungi</taxon>
        <taxon>Dikarya</taxon>
        <taxon>Ascomycota</taxon>
        <taxon>Pezizomycotina</taxon>
        <taxon>Sordariomycetes</taxon>
        <taxon>Sordariomycetidae</taxon>
        <taxon>Sordariales</taxon>
        <taxon>Schizotheciaceae</taxon>
        <taxon>Schizothecium</taxon>
    </lineage>
</organism>
<feature type="chain" id="PRO_5041386601" evidence="1">
    <location>
        <begin position="42"/>
        <end position="100"/>
    </location>
</feature>
<sequence length="100" mass="10440">MSLSPITLLSLSPTLVFLQHHLFPPMKIVCILTLFLTAAMAAPAPNNAEARSPEAIDGHIEARDSTCPGSSLCLGGQCKSFQCIGGGPTACGYYDIGQTC</sequence>
<name>A0AA40F7W7_9PEZI</name>
<comment type="caution">
    <text evidence="2">The sequence shown here is derived from an EMBL/GenBank/DDBJ whole genome shotgun (WGS) entry which is preliminary data.</text>
</comment>
<evidence type="ECO:0000313" key="2">
    <source>
        <dbReference type="EMBL" id="KAK0752843.1"/>
    </source>
</evidence>
<evidence type="ECO:0000313" key="3">
    <source>
        <dbReference type="Proteomes" id="UP001172155"/>
    </source>
</evidence>
<gene>
    <name evidence="2" type="ORF">B0T18DRAFT_395483</name>
</gene>
<evidence type="ECO:0000256" key="1">
    <source>
        <dbReference type="SAM" id="SignalP"/>
    </source>
</evidence>
<keyword evidence="1" id="KW-0732">Signal</keyword>